<sequence>MHDSKGQSELKGRMPELEFERKFLMSIVIGRERQYLAKFSDGVFELEFTTDRNRAQPMAMYRVRNAAVANTYMLQAAPTDDARSGWAGSFLAPWGSQGLFPTMFTYVADARRFVAHQNGETLRLQDPDNRRFYVAARSEDGKIRLWAPSPGELFENATWQTETTLRWNRASMANADLRYVLQLRNICFGSTSFAGANLRWADFSGANLYKSDFRGAGFDYTLFAGATLSEADFSGVTAKECGFQDAIMFDTDFRKTDLRTAVFGNSTFQRAKLGEAKFGDKNLVGCDFRNAKMAATDLRKATLTGVDFSGADMPGVLLDEANAQRAVFRKATLTGAQLYKAQLQGADFGEAVLTGARLFQADLTSAKFVKAVLTKANIGSAVFGTFSDAEAAKRTTFSEATLYEIDFSGCDLSKVTIARPATFVEATTLVPDAQHRRAILANATVPLAVLGSNWRMLDLSGATIQGKPVMRSFIAHYCNFPDNYNLEKADLTYASFRYARMTGVILTGATSEDDKPEMSPDFSHADLTSAKFNNADLYAAKFTGARLHGAKFTFARLEAANFDAARLESLAQASTKLITDLSNAYLLNAVFSNAYLGRGTTDGNGANFSNAVFFGENASLAKATMDHTQFGGAYLAGLDFTGVDAKAMLEANFVNACLANCKFKGAALSGVNLSGACLLGTDFTDCNLSGAQLGNANISFQPVPALNVRRPDGVSDTLRCGPTIISTNATDRTTTCPIGGEGPCDSVEKWTRRGGVITQWPAATPSGS</sequence>
<dbReference type="SUPFAM" id="SSF141571">
    <property type="entry name" value="Pentapeptide repeat-like"/>
    <property type="match status" value="3"/>
</dbReference>
<dbReference type="InterPro" id="IPR051082">
    <property type="entry name" value="Pentapeptide-BTB/POZ_domain"/>
</dbReference>
<protein>
    <submittedName>
        <fullName evidence="1">Uncharacterized protein YjbI with pentapeptide repeats</fullName>
    </submittedName>
</protein>
<dbReference type="AlphaFoldDB" id="A0A4R6Z779"/>
<organism evidence="1 2">
    <name type="scientific">Tahibacter aquaticus</name>
    <dbReference type="NCBI Taxonomy" id="520092"/>
    <lineage>
        <taxon>Bacteria</taxon>
        <taxon>Pseudomonadati</taxon>
        <taxon>Pseudomonadota</taxon>
        <taxon>Gammaproteobacteria</taxon>
        <taxon>Lysobacterales</taxon>
        <taxon>Rhodanobacteraceae</taxon>
        <taxon>Tahibacter</taxon>
    </lineage>
</organism>
<name>A0A4R6Z779_9GAMM</name>
<proteinExistence type="predicted"/>
<dbReference type="Gene3D" id="2.160.20.80">
    <property type="entry name" value="E3 ubiquitin-protein ligase SopA"/>
    <property type="match status" value="4"/>
</dbReference>
<dbReference type="Proteomes" id="UP000295293">
    <property type="component" value="Unassembled WGS sequence"/>
</dbReference>
<evidence type="ECO:0000313" key="1">
    <source>
        <dbReference type="EMBL" id="TDR47641.1"/>
    </source>
</evidence>
<reference evidence="1 2" key="1">
    <citation type="submission" date="2019-03" db="EMBL/GenBank/DDBJ databases">
        <title>Genomic Encyclopedia of Type Strains, Phase IV (KMG-IV): sequencing the most valuable type-strain genomes for metagenomic binning, comparative biology and taxonomic classification.</title>
        <authorList>
            <person name="Goeker M."/>
        </authorList>
    </citation>
    <scope>NUCLEOTIDE SEQUENCE [LARGE SCALE GENOMIC DNA]</scope>
    <source>
        <strain evidence="1 2">DSM 21667</strain>
    </source>
</reference>
<comment type="caution">
    <text evidence="1">The sequence shown here is derived from an EMBL/GenBank/DDBJ whole genome shotgun (WGS) entry which is preliminary data.</text>
</comment>
<gene>
    <name evidence="1" type="ORF">DFR29_102301</name>
</gene>
<dbReference type="InterPro" id="IPR001646">
    <property type="entry name" value="5peptide_repeat"/>
</dbReference>
<dbReference type="Pfam" id="PF00805">
    <property type="entry name" value="Pentapeptide"/>
    <property type="match status" value="7"/>
</dbReference>
<accession>A0A4R6Z779</accession>
<keyword evidence="2" id="KW-1185">Reference proteome</keyword>
<dbReference type="EMBL" id="SNZH01000002">
    <property type="protein sequence ID" value="TDR47641.1"/>
    <property type="molecule type" value="Genomic_DNA"/>
</dbReference>
<evidence type="ECO:0000313" key="2">
    <source>
        <dbReference type="Proteomes" id="UP000295293"/>
    </source>
</evidence>
<dbReference type="PANTHER" id="PTHR14136">
    <property type="entry name" value="BTB_POZ DOMAIN-CONTAINING PROTEIN KCTD9"/>
    <property type="match status" value="1"/>
</dbReference>
<dbReference type="PANTHER" id="PTHR14136:SF17">
    <property type="entry name" value="BTB_POZ DOMAIN-CONTAINING PROTEIN KCTD9"/>
    <property type="match status" value="1"/>
</dbReference>
<dbReference type="RefSeq" id="WP_208113504.1">
    <property type="nucleotide sequence ID" value="NZ_SNZH01000002.1"/>
</dbReference>